<feature type="transmembrane region" description="Helical" evidence="1">
    <location>
        <begin position="6"/>
        <end position="24"/>
    </location>
</feature>
<dbReference type="Pfam" id="PF17197">
    <property type="entry name" value="DUF5134"/>
    <property type="match status" value="1"/>
</dbReference>
<accession>A0AA90KHZ8</accession>
<dbReference type="Proteomes" id="UP001156398">
    <property type="component" value="Unassembled WGS sequence"/>
</dbReference>
<sequence>MGGPPLVGWLVVVIGAVTGVSCLLRTRAAAGAALGAAERRVSRAEGVKGLGMALMALPAPALAQHPWGGWLFGAFFGAMALWTLSLSRRGDHAPAHHVHLGVGAASMVYMSVVMATAPAAHGAMPGMAGTTGTAGLPVVNGLLLAYFGLYALWAGLRMLPAGAAATAGGATGGLLAAPELAAACRVSLGIGMFAMLLTM</sequence>
<dbReference type="AlphaFoldDB" id="A0AA90KHZ8"/>
<feature type="transmembrane region" description="Helical" evidence="1">
    <location>
        <begin position="69"/>
        <end position="86"/>
    </location>
</feature>
<dbReference type="InterPro" id="IPR033458">
    <property type="entry name" value="DUF5134"/>
</dbReference>
<dbReference type="RefSeq" id="WP_271318338.1">
    <property type="nucleotide sequence ID" value="NZ_JAAGKO020000034.1"/>
</dbReference>
<organism evidence="3">
    <name type="scientific">Streptantibioticus silvisoli</name>
    <dbReference type="NCBI Taxonomy" id="2705255"/>
    <lineage>
        <taxon>Bacteria</taxon>
        <taxon>Bacillati</taxon>
        <taxon>Actinomycetota</taxon>
        <taxon>Actinomycetes</taxon>
        <taxon>Kitasatosporales</taxon>
        <taxon>Streptomycetaceae</taxon>
        <taxon>Streptantibioticus</taxon>
    </lineage>
</organism>
<proteinExistence type="predicted"/>
<evidence type="ECO:0000313" key="2">
    <source>
        <dbReference type="EMBL" id="MDI5965370.1"/>
    </source>
</evidence>
<keyword evidence="1" id="KW-0472">Membrane</keyword>
<gene>
    <name evidence="2" type="ORF">POF43_022020</name>
    <name evidence="3" type="ORF">POF50_022355</name>
</gene>
<keyword evidence="4" id="KW-1185">Reference proteome</keyword>
<feature type="transmembrane region" description="Helical" evidence="1">
    <location>
        <begin position="98"/>
        <end position="120"/>
    </location>
</feature>
<reference evidence="3 4" key="1">
    <citation type="submission" date="2023-05" db="EMBL/GenBank/DDBJ databases">
        <title>Streptantibioticus silvisoli sp. nov., acidotolerant actinomycetes 1 from pine litter.</title>
        <authorList>
            <person name="Swiecimska M."/>
            <person name="Golinska P."/>
            <person name="Sangal V."/>
            <person name="Wachnowicz B."/>
            <person name="Goodfellow M."/>
        </authorList>
    </citation>
    <scope>NUCLEOTIDE SEQUENCE</scope>
    <source>
        <strain evidence="3">SL13</strain>
        <strain evidence="2 4">SL54</strain>
    </source>
</reference>
<evidence type="ECO:0000256" key="1">
    <source>
        <dbReference type="SAM" id="Phobius"/>
    </source>
</evidence>
<dbReference type="EMBL" id="JAAGKO020000034">
    <property type="protein sequence ID" value="MDI5965370.1"/>
    <property type="molecule type" value="Genomic_DNA"/>
</dbReference>
<protein>
    <submittedName>
        <fullName evidence="3">DUF5134 domain-containing protein</fullName>
    </submittedName>
</protein>
<evidence type="ECO:0000313" key="4">
    <source>
        <dbReference type="Proteomes" id="UP001156398"/>
    </source>
</evidence>
<feature type="transmembrane region" description="Helical" evidence="1">
    <location>
        <begin position="132"/>
        <end position="153"/>
    </location>
</feature>
<comment type="caution">
    <text evidence="3">The sequence shown here is derived from an EMBL/GenBank/DDBJ whole genome shotgun (WGS) entry which is preliminary data.</text>
</comment>
<keyword evidence="1" id="KW-1133">Transmembrane helix</keyword>
<evidence type="ECO:0000313" key="3">
    <source>
        <dbReference type="EMBL" id="MDI5972044.1"/>
    </source>
</evidence>
<dbReference type="EMBL" id="JABXJJ020000028">
    <property type="protein sequence ID" value="MDI5972044.1"/>
    <property type="molecule type" value="Genomic_DNA"/>
</dbReference>
<name>A0AA90KHZ8_9ACTN</name>
<feature type="transmembrane region" description="Helical" evidence="1">
    <location>
        <begin position="45"/>
        <end position="63"/>
    </location>
</feature>
<keyword evidence="1" id="KW-0812">Transmembrane</keyword>